<dbReference type="InterPro" id="IPR011990">
    <property type="entry name" value="TPR-like_helical_dom_sf"/>
</dbReference>
<evidence type="ECO:0000256" key="4">
    <source>
        <dbReference type="SAM" id="SignalP"/>
    </source>
</evidence>
<feature type="signal peptide" evidence="4">
    <location>
        <begin position="1"/>
        <end position="21"/>
    </location>
</feature>
<dbReference type="Proteomes" id="UP001629953">
    <property type="component" value="Unassembled WGS sequence"/>
</dbReference>
<dbReference type="EMBL" id="JBEQCT010000008">
    <property type="protein sequence ID" value="MFM2486471.1"/>
    <property type="molecule type" value="Genomic_DNA"/>
</dbReference>
<dbReference type="PANTHER" id="PTHR44227">
    <property type="match status" value="1"/>
</dbReference>
<feature type="repeat" description="TPR" evidence="3">
    <location>
        <begin position="77"/>
        <end position="110"/>
    </location>
</feature>
<evidence type="ECO:0000256" key="2">
    <source>
        <dbReference type="ARBA" id="ARBA00022803"/>
    </source>
</evidence>
<dbReference type="Pfam" id="PF14559">
    <property type="entry name" value="TPR_19"/>
    <property type="match status" value="1"/>
</dbReference>
<evidence type="ECO:0000313" key="6">
    <source>
        <dbReference type="Proteomes" id="UP001629953"/>
    </source>
</evidence>
<dbReference type="PROSITE" id="PS50005">
    <property type="entry name" value="TPR"/>
    <property type="match status" value="2"/>
</dbReference>
<dbReference type="RefSeq" id="WP_408624767.1">
    <property type="nucleotide sequence ID" value="NZ_JBEQCT010000008.1"/>
</dbReference>
<protein>
    <submittedName>
        <fullName evidence="5">Type IV pilus biogenesis/stability protein PilW</fullName>
    </submittedName>
</protein>
<keyword evidence="6" id="KW-1185">Reference proteome</keyword>
<dbReference type="SUPFAM" id="SSF81901">
    <property type="entry name" value="HCP-like"/>
    <property type="match status" value="1"/>
</dbReference>
<evidence type="ECO:0000256" key="1">
    <source>
        <dbReference type="ARBA" id="ARBA00022737"/>
    </source>
</evidence>
<keyword evidence="2 3" id="KW-0802">TPR repeat</keyword>
<gene>
    <name evidence="5" type="primary">pilW</name>
    <name evidence="5" type="ORF">ABUE30_15655</name>
</gene>
<dbReference type="Pfam" id="PF13431">
    <property type="entry name" value="TPR_17"/>
    <property type="match status" value="1"/>
</dbReference>
<comment type="caution">
    <text evidence="5">The sequence shown here is derived from an EMBL/GenBank/DDBJ whole genome shotgun (WGS) entry which is preliminary data.</text>
</comment>
<dbReference type="SMART" id="SM00028">
    <property type="entry name" value="TPR"/>
    <property type="match status" value="4"/>
</dbReference>
<evidence type="ECO:0000313" key="5">
    <source>
        <dbReference type="EMBL" id="MFM2486471.1"/>
    </source>
</evidence>
<feature type="chain" id="PRO_5045813568" evidence="4">
    <location>
        <begin position="22"/>
        <end position="259"/>
    </location>
</feature>
<dbReference type="InterPro" id="IPR052346">
    <property type="entry name" value="O-mannosyl-transferase_TMTC"/>
</dbReference>
<name>A0ABW9GCY7_9GAMM</name>
<reference evidence="5 6" key="1">
    <citation type="journal article" date="2013" name="Int. J. Syst. Evol. Microbiol.">
        <title>Celerinatantimonas yamalensis sp. nov., a cold-adapted diazotrophic bacterium from a cold permafrost brine.</title>
        <authorList>
            <person name="Shcherbakova V."/>
            <person name="Chuvilskaya N."/>
            <person name="Rivkina E."/>
            <person name="Demidov N."/>
            <person name="Uchaeva V."/>
            <person name="Suetin S."/>
            <person name="Suzina N."/>
            <person name="Gilichinsky D."/>
        </authorList>
    </citation>
    <scope>NUCLEOTIDE SEQUENCE [LARGE SCALE GENOMIC DNA]</scope>
    <source>
        <strain evidence="5 6">C7</strain>
    </source>
</reference>
<dbReference type="InterPro" id="IPR013360">
    <property type="entry name" value="Pilus_4_PilW"/>
</dbReference>
<accession>A0ABW9GCY7</accession>
<proteinExistence type="predicted"/>
<dbReference type="Gene3D" id="1.25.40.10">
    <property type="entry name" value="Tetratricopeptide repeat domain"/>
    <property type="match status" value="1"/>
</dbReference>
<keyword evidence="4" id="KW-0732">Signal</keyword>
<dbReference type="PROSITE" id="PS51257">
    <property type="entry name" value="PROKAR_LIPOPROTEIN"/>
    <property type="match status" value="1"/>
</dbReference>
<dbReference type="NCBIfam" id="TIGR02521">
    <property type="entry name" value="type_IV_pilW"/>
    <property type="match status" value="1"/>
</dbReference>
<keyword evidence="1" id="KW-0677">Repeat</keyword>
<dbReference type="PANTHER" id="PTHR44227:SF3">
    <property type="entry name" value="PROTEIN O-MANNOSYL-TRANSFERASE TMTC4"/>
    <property type="match status" value="1"/>
</dbReference>
<dbReference type="InterPro" id="IPR019734">
    <property type="entry name" value="TPR_rpt"/>
</dbReference>
<evidence type="ECO:0000256" key="3">
    <source>
        <dbReference type="PROSITE-ProRule" id="PRU00339"/>
    </source>
</evidence>
<organism evidence="5 6">
    <name type="scientific">Celerinatantimonas yamalensis</name>
    <dbReference type="NCBI Taxonomy" id="559956"/>
    <lineage>
        <taxon>Bacteria</taxon>
        <taxon>Pseudomonadati</taxon>
        <taxon>Pseudomonadota</taxon>
        <taxon>Gammaproteobacteria</taxon>
        <taxon>Celerinatantimonadaceae</taxon>
        <taxon>Celerinatantimonas</taxon>
    </lineage>
</organism>
<feature type="repeat" description="TPR" evidence="3">
    <location>
        <begin position="111"/>
        <end position="144"/>
    </location>
</feature>
<sequence>MLKRWAWIFLLPWLVSGCVTQKLVDGVPVDQNQQQPKNKKQAARSRLALAINYLHSGDSELAKRNIDLAAKDAPNLIDVDLTWGYFYSAIAQTDKAIAAYQRALRKDPNNGDALNNLGVIRCHQGHYQQAEKMFQQAINAPQYTAIDSTNENAGLCAYHAGEYDKAKSYFLAALAYNARRPESLLGLTNVLIKQHQYADARSYLTRYGNIAPTSAASLLAWIRITRGEGNIMQQVLWGRQLITQYPDSPQTKKYLANDY</sequence>